<protein>
    <submittedName>
        <fullName evidence="3">Adenylate/guanylate cyclase domain-containing protein</fullName>
        <ecNumber evidence="3">4.6.1.-</ecNumber>
    </submittedName>
</protein>
<dbReference type="EMBL" id="JAUJEB010000007">
    <property type="protein sequence ID" value="MDN5216006.1"/>
    <property type="molecule type" value="Genomic_DNA"/>
</dbReference>
<keyword evidence="1" id="KW-0812">Transmembrane</keyword>
<accession>A0ABT8LI14</accession>
<keyword evidence="1" id="KW-1133">Transmembrane helix</keyword>
<sequence length="349" mass="39644">MKPSSYYQSSPKQRLALRLALRFAFLGLLAGSILHVILGYPKTILHTTLTFFLIGFINGLLELFFAHPKMIRLPYAILLLLRSVIYFLVILILTFVSFLFYIKSIGYDLSDLAETSVVDNIKREYLLSNINAIWILSVSLIATIGWQLQPFFGKGVLLNYLTGKYHKPSVEVRIFMFLDLNDSTTIAEQLGPSKYSALVTDFFRDIDTPITETQGSVLQYVGDEVVVIWKQKYGIKNNNCLRAFNMAQEVLKTRRGYYEKNYGVFPGFKAGMHIGEVSITEVGVSKKEIAYHGNTINTTARVCAAVHKHGKQILISKPLFERLKTEEEFEDLGHHLFKGKQEAVHIFGK</sequence>
<dbReference type="Proteomes" id="UP001172083">
    <property type="component" value="Unassembled WGS sequence"/>
</dbReference>
<dbReference type="PANTHER" id="PTHR43081">
    <property type="entry name" value="ADENYLATE CYCLASE, TERMINAL-DIFFERENTIATION SPECIFIC-RELATED"/>
    <property type="match status" value="1"/>
</dbReference>
<evidence type="ECO:0000313" key="3">
    <source>
        <dbReference type="EMBL" id="MDN5216006.1"/>
    </source>
</evidence>
<dbReference type="InterPro" id="IPR001054">
    <property type="entry name" value="A/G_cyclase"/>
</dbReference>
<evidence type="ECO:0000259" key="2">
    <source>
        <dbReference type="PROSITE" id="PS50125"/>
    </source>
</evidence>
<dbReference type="InterPro" id="IPR050697">
    <property type="entry name" value="Adenylyl/Guanylyl_Cyclase_3/4"/>
</dbReference>
<name>A0ABT8LI14_9BACT</name>
<dbReference type="InterPro" id="IPR029787">
    <property type="entry name" value="Nucleotide_cyclase"/>
</dbReference>
<evidence type="ECO:0000313" key="4">
    <source>
        <dbReference type="Proteomes" id="UP001172083"/>
    </source>
</evidence>
<dbReference type="Pfam" id="PF00211">
    <property type="entry name" value="Guanylate_cyc"/>
    <property type="match status" value="1"/>
</dbReference>
<feature type="domain" description="Guanylate cyclase" evidence="2">
    <location>
        <begin position="174"/>
        <end position="303"/>
    </location>
</feature>
<dbReference type="Gene3D" id="3.30.70.1230">
    <property type="entry name" value="Nucleotide cyclase"/>
    <property type="match status" value="1"/>
</dbReference>
<feature type="transmembrane region" description="Helical" evidence="1">
    <location>
        <begin position="20"/>
        <end position="38"/>
    </location>
</feature>
<feature type="transmembrane region" description="Helical" evidence="1">
    <location>
        <begin position="77"/>
        <end position="102"/>
    </location>
</feature>
<keyword evidence="4" id="KW-1185">Reference proteome</keyword>
<dbReference type="PROSITE" id="PS50125">
    <property type="entry name" value="GUANYLATE_CYCLASE_2"/>
    <property type="match status" value="1"/>
</dbReference>
<dbReference type="EC" id="4.6.1.-" evidence="3"/>
<dbReference type="PANTHER" id="PTHR43081:SF1">
    <property type="entry name" value="ADENYLATE CYCLASE, TERMINAL-DIFFERENTIATION SPECIFIC"/>
    <property type="match status" value="1"/>
</dbReference>
<dbReference type="SUPFAM" id="SSF55073">
    <property type="entry name" value="Nucleotide cyclase"/>
    <property type="match status" value="1"/>
</dbReference>
<comment type="caution">
    <text evidence="3">The sequence shown here is derived from an EMBL/GenBank/DDBJ whole genome shotgun (WGS) entry which is preliminary data.</text>
</comment>
<dbReference type="RefSeq" id="WP_346761340.1">
    <property type="nucleotide sequence ID" value="NZ_JAUJEB010000007.1"/>
</dbReference>
<organism evidence="3 4">
    <name type="scientific">Agaribacillus aureus</name>
    <dbReference type="NCBI Taxonomy" id="3051825"/>
    <lineage>
        <taxon>Bacteria</taxon>
        <taxon>Pseudomonadati</taxon>
        <taxon>Bacteroidota</taxon>
        <taxon>Cytophagia</taxon>
        <taxon>Cytophagales</taxon>
        <taxon>Splendidivirgaceae</taxon>
        <taxon>Agaribacillus</taxon>
    </lineage>
</organism>
<feature type="transmembrane region" description="Helical" evidence="1">
    <location>
        <begin position="44"/>
        <end position="65"/>
    </location>
</feature>
<evidence type="ECO:0000256" key="1">
    <source>
        <dbReference type="SAM" id="Phobius"/>
    </source>
</evidence>
<keyword evidence="3" id="KW-0456">Lyase</keyword>
<dbReference type="CDD" id="cd07302">
    <property type="entry name" value="CHD"/>
    <property type="match status" value="1"/>
</dbReference>
<keyword evidence="1" id="KW-0472">Membrane</keyword>
<gene>
    <name evidence="3" type="ORF">QQ020_28265</name>
</gene>
<feature type="transmembrane region" description="Helical" evidence="1">
    <location>
        <begin position="125"/>
        <end position="146"/>
    </location>
</feature>
<reference evidence="3" key="1">
    <citation type="submission" date="2023-06" db="EMBL/GenBank/DDBJ databases">
        <title>Genomic of Agaribacillus aureum.</title>
        <authorList>
            <person name="Wang G."/>
        </authorList>
    </citation>
    <scope>NUCLEOTIDE SEQUENCE</scope>
    <source>
        <strain evidence="3">BMA12</strain>
    </source>
</reference>
<proteinExistence type="predicted"/>
<dbReference type="GO" id="GO:0016829">
    <property type="term" value="F:lyase activity"/>
    <property type="evidence" value="ECO:0007669"/>
    <property type="project" value="UniProtKB-KW"/>
</dbReference>